<proteinExistence type="predicted"/>
<evidence type="ECO:0000313" key="2">
    <source>
        <dbReference type="Proteomes" id="UP000770717"/>
    </source>
</evidence>
<gene>
    <name evidence="1" type="ORF">GDO78_015847</name>
</gene>
<comment type="caution">
    <text evidence="1">The sequence shown here is derived from an EMBL/GenBank/DDBJ whole genome shotgun (WGS) entry which is preliminary data.</text>
</comment>
<organism evidence="1 2">
    <name type="scientific">Eleutherodactylus coqui</name>
    <name type="common">Puerto Rican coqui</name>
    <dbReference type="NCBI Taxonomy" id="57060"/>
    <lineage>
        <taxon>Eukaryota</taxon>
        <taxon>Metazoa</taxon>
        <taxon>Chordata</taxon>
        <taxon>Craniata</taxon>
        <taxon>Vertebrata</taxon>
        <taxon>Euteleostomi</taxon>
        <taxon>Amphibia</taxon>
        <taxon>Batrachia</taxon>
        <taxon>Anura</taxon>
        <taxon>Neobatrachia</taxon>
        <taxon>Hyloidea</taxon>
        <taxon>Eleutherodactylidae</taxon>
        <taxon>Eleutherodactylinae</taxon>
        <taxon>Eleutherodactylus</taxon>
        <taxon>Eleutherodactylus</taxon>
    </lineage>
</organism>
<dbReference type="AlphaFoldDB" id="A0A8J6BBA8"/>
<evidence type="ECO:0000313" key="1">
    <source>
        <dbReference type="EMBL" id="KAG9461749.1"/>
    </source>
</evidence>
<keyword evidence="2" id="KW-1185">Reference proteome</keyword>
<dbReference type="EMBL" id="WNTK01016936">
    <property type="protein sequence ID" value="KAG9461749.1"/>
    <property type="molecule type" value="Genomic_DNA"/>
</dbReference>
<accession>A0A8J6BBA8</accession>
<name>A0A8J6BBA8_ELECQ</name>
<reference evidence="1" key="1">
    <citation type="thesis" date="2020" institute="ProQuest LLC" country="789 East Eisenhower Parkway, Ann Arbor, MI, USA">
        <title>Comparative Genomics and Chromosome Evolution.</title>
        <authorList>
            <person name="Mudd A.B."/>
        </authorList>
    </citation>
    <scope>NUCLEOTIDE SEQUENCE</scope>
    <source>
        <strain evidence="1">HN-11 Male</strain>
        <tissue evidence="1">Kidney and liver</tissue>
    </source>
</reference>
<sequence>MGRRTAAINMAVYPPTKTTAKTKSEKKVTAHHSRMMRRTMCQTTAAMTRPSPTTANCRHTILPRTVNRRRTISPRIVKCKWTVSQRTVNKNRGVSQRTANGKTSKN</sequence>
<dbReference type="Proteomes" id="UP000770717">
    <property type="component" value="Unassembled WGS sequence"/>
</dbReference>
<protein>
    <submittedName>
        <fullName evidence="1">Uncharacterized protein</fullName>
    </submittedName>
</protein>